<dbReference type="InterPro" id="IPR023416">
    <property type="entry name" value="Transthyretin/HIU_hydrolase_d"/>
</dbReference>
<dbReference type="GO" id="GO:0033971">
    <property type="term" value="F:hydroxyisourate hydrolase activity"/>
    <property type="evidence" value="ECO:0007669"/>
    <property type="project" value="UniProtKB-EC"/>
</dbReference>
<name>A0AAF0J8K9_9BASI</name>
<comment type="similarity">
    <text evidence="3 8">Belongs to the transthyretin family. 5-hydroxyisourate hydrolase subfamily.</text>
</comment>
<evidence type="ECO:0000313" key="11">
    <source>
        <dbReference type="EMBL" id="WFD28135.1"/>
    </source>
</evidence>
<dbReference type="CDD" id="cd05822">
    <property type="entry name" value="TLP_HIUase"/>
    <property type="match status" value="1"/>
</dbReference>
<dbReference type="PANTHER" id="PTHR10395:SF7">
    <property type="entry name" value="5-HYDROXYISOURATE HYDROLASE"/>
    <property type="match status" value="1"/>
</dbReference>
<feature type="binding site" evidence="7">
    <location>
        <position position="40"/>
    </location>
    <ligand>
        <name>substrate</name>
    </ligand>
</feature>
<feature type="domain" description="Transthyretin/hydroxyisourate hydrolase" evidence="10">
    <location>
        <begin position="3"/>
        <end position="106"/>
    </location>
</feature>
<dbReference type="Proteomes" id="UP001213623">
    <property type="component" value="Chromosome 5"/>
</dbReference>
<evidence type="ECO:0000256" key="6">
    <source>
        <dbReference type="ARBA" id="ARBA00022801"/>
    </source>
</evidence>
<gene>
    <name evidence="11" type="ORF">MNAN1_003141</name>
</gene>
<dbReference type="EMBL" id="CP119896">
    <property type="protein sequence ID" value="WFD28135.1"/>
    <property type="molecule type" value="Genomic_DNA"/>
</dbReference>
<protein>
    <recommendedName>
        <fullName evidence="8">5-hydroxyisourate hydrolase</fullName>
        <shortName evidence="8">HIU hydrolase</shortName>
        <shortName evidence="8">HIUHase</shortName>
        <ecNumber evidence="8">3.5.2.17</ecNumber>
    </recommendedName>
</protein>
<keyword evidence="12" id="KW-1185">Reference proteome</keyword>
<proteinExistence type="inferred from homology"/>
<feature type="binding site" evidence="7">
    <location>
        <position position="104"/>
    </location>
    <ligand>
        <name>substrate</name>
    </ligand>
</feature>
<feature type="region of interest" description="Disordered" evidence="9">
    <location>
        <begin position="1"/>
        <end position="22"/>
    </location>
</feature>
<dbReference type="SUPFAM" id="SSF49472">
    <property type="entry name" value="Transthyretin (synonym: prealbumin)"/>
    <property type="match status" value="1"/>
</dbReference>
<reference evidence="11" key="1">
    <citation type="submission" date="2023-03" db="EMBL/GenBank/DDBJ databases">
        <title>Mating type loci evolution in Malassezia.</title>
        <authorList>
            <person name="Coelho M.A."/>
        </authorList>
    </citation>
    <scope>NUCLEOTIDE SEQUENCE</scope>
    <source>
        <strain evidence="11">CBS 9557</strain>
    </source>
</reference>
<evidence type="ECO:0000256" key="1">
    <source>
        <dbReference type="ARBA" id="ARBA00001043"/>
    </source>
</evidence>
<comment type="catalytic activity">
    <reaction evidence="1 8">
        <text>5-hydroxyisourate + H2O = 5-hydroxy-2-oxo-4-ureido-2,5-dihydro-1H-imidazole-5-carboxylate + H(+)</text>
        <dbReference type="Rhea" id="RHEA:23736"/>
        <dbReference type="ChEBI" id="CHEBI:15377"/>
        <dbReference type="ChEBI" id="CHEBI:15378"/>
        <dbReference type="ChEBI" id="CHEBI:18072"/>
        <dbReference type="ChEBI" id="CHEBI:58639"/>
        <dbReference type="EC" id="3.5.2.17"/>
    </reaction>
</comment>
<evidence type="ECO:0000256" key="3">
    <source>
        <dbReference type="ARBA" id="ARBA00009850"/>
    </source>
</evidence>
<evidence type="ECO:0000256" key="9">
    <source>
        <dbReference type="SAM" id="MobiDB-lite"/>
    </source>
</evidence>
<dbReference type="Pfam" id="PF00576">
    <property type="entry name" value="Transthyretin"/>
    <property type="match status" value="1"/>
</dbReference>
<keyword evidence="6 8" id="KW-0378">Hydrolase</keyword>
<evidence type="ECO:0000256" key="7">
    <source>
        <dbReference type="PIRSR" id="PIRSR600895-51"/>
    </source>
</evidence>
<dbReference type="PRINTS" id="PR00189">
    <property type="entry name" value="TRNSTHYRETIN"/>
</dbReference>
<dbReference type="InterPro" id="IPR023419">
    <property type="entry name" value="Transthyretin_CS"/>
</dbReference>
<sequence>MTLSTHVLDTMQGKPAEGVPFHLSKDGTQVAAGKTKSDGRTDDLKGVQLESGLYHMVFDTATYFQGQHISDYFYPKVDIYFQVKNSDDHYHVPLILSPYGFSTYRGS</sequence>
<dbReference type="InterPro" id="IPR000895">
    <property type="entry name" value="Transthyretin/HIU_hydrolase"/>
</dbReference>
<accession>A0AAF0J8K9</accession>
<evidence type="ECO:0000259" key="10">
    <source>
        <dbReference type="Pfam" id="PF00576"/>
    </source>
</evidence>
<dbReference type="PANTHER" id="PTHR10395">
    <property type="entry name" value="URICASE AND TRANSTHYRETIN-RELATED"/>
    <property type="match status" value="1"/>
</dbReference>
<feature type="binding site" evidence="7">
    <location>
        <position position="6"/>
    </location>
    <ligand>
        <name>substrate</name>
    </ligand>
</feature>
<evidence type="ECO:0000256" key="5">
    <source>
        <dbReference type="ARBA" id="ARBA00022631"/>
    </source>
</evidence>
<evidence type="ECO:0000256" key="8">
    <source>
        <dbReference type="RuleBase" id="RU361270"/>
    </source>
</evidence>
<dbReference type="EC" id="3.5.2.17" evidence="8"/>
<comment type="function">
    <text evidence="2">Catalyzes the hydrolysis of 5-hydroxyisourate (HIU) to 2-oxo-4-hydroxy-4-carboxy-5-ureidoimidazoline (OHCU).</text>
</comment>
<keyword evidence="5 8" id="KW-0659">Purine metabolism</keyword>
<dbReference type="Gene3D" id="2.60.40.180">
    <property type="entry name" value="Transthyretin/hydroxyisourate hydrolase domain"/>
    <property type="match status" value="1"/>
</dbReference>
<dbReference type="NCBIfam" id="TIGR02962">
    <property type="entry name" value="hdxy_isourate"/>
    <property type="match status" value="1"/>
</dbReference>
<evidence type="ECO:0000313" key="12">
    <source>
        <dbReference type="Proteomes" id="UP001213623"/>
    </source>
</evidence>
<evidence type="ECO:0000256" key="2">
    <source>
        <dbReference type="ARBA" id="ARBA00002704"/>
    </source>
</evidence>
<organism evidence="11 12">
    <name type="scientific">Malassezia nana</name>
    <dbReference type="NCBI Taxonomy" id="180528"/>
    <lineage>
        <taxon>Eukaryota</taxon>
        <taxon>Fungi</taxon>
        <taxon>Dikarya</taxon>
        <taxon>Basidiomycota</taxon>
        <taxon>Ustilaginomycotina</taxon>
        <taxon>Malasseziomycetes</taxon>
        <taxon>Malasseziales</taxon>
        <taxon>Malasseziaceae</taxon>
        <taxon>Malassezia</taxon>
    </lineage>
</organism>
<dbReference type="AlphaFoldDB" id="A0AAF0J8K9"/>
<comment type="subunit">
    <text evidence="4 8">Homotetramer.</text>
</comment>
<dbReference type="PROSITE" id="PS00769">
    <property type="entry name" value="TRANSTHYRETIN_2"/>
    <property type="match status" value="1"/>
</dbReference>
<evidence type="ECO:0000256" key="4">
    <source>
        <dbReference type="ARBA" id="ARBA00011881"/>
    </source>
</evidence>
<dbReference type="InterPro" id="IPR014306">
    <property type="entry name" value="Hydroxyisourate_hydrolase"/>
</dbReference>
<dbReference type="GO" id="GO:0006144">
    <property type="term" value="P:purine nucleobase metabolic process"/>
    <property type="evidence" value="ECO:0007669"/>
    <property type="project" value="UniProtKB-KW"/>
</dbReference>
<dbReference type="InterPro" id="IPR036817">
    <property type="entry name" value="Transthyretin/HIU_hydrolase_sf"/>
</dbReference>